<dbReference type="Gene3D" id="3.30.1220.10">
    <property type="entry name" value="CobW-like, C-terminal domain"/>
    <property type="match status" value="1"/>
</dbReference>
<dbReference type="InterPro" id="IPR011629">
    <property type="entry name" value="CobW-like_C"/>
</dbReference>
<dbReference type="OrthoDB" id="258627at2759"/>
<dbReference type="Proteomes" id="UP000601435">
    <property type="component" value="Unassembled WGS sequence"/>
</dbReference>
<dbReference type="Pfam" id="PF07683">
    <property type="entry name" value="CobW_C"/>
    <property type="match status" value="1"/>
</dbReference>
<dbReference type="SMART" id="SM00833">
    <property type="entry name" value="CobW_C"/>
    <property type="match status" value="1"/>
</dbReference>
<evidence type="ECO:0000256" key="1">
    <source>
        <dbReference type="ARBA" id="ARBA00022741"/>
    </source>
</evidence>
<keyword evidence="5" id="KW-1185">Reference proteome</keyword>
<dbReference type="InterPro" id="IPR051927">
    <property type="entry name" value="Zn_Chap_cDPG_Synth"/>
</dbReference>
<protein>
    <recommendedName>
        <fullName evidence="3">CobW C-terminal domain-containing protein</fullName>
    </recommendedName>
</protein>
<comment type="caution">
    <text evidence="4">The sequence shown here is derived from an EMBL/GenBank/DDBJ whole genome shotgun (WGS) entry which is preliminary data.</text>
</comment>
<dbReference type="EMBL" id="CAJNJA010025560">
    <property type="protein sequence ID" value="CAE7544965.1"/>
    <property type="molecule type" value="Genomic_DNA"/>
</dbReference>
<evidence type="ECO:0000313" key="5">
    <source>
        <dbReference type="Proteomes" id="UP000601435"/>
    </source>
</evidence>
<dbReference type="GO" id="GO:0000166">
    <property type="term" value="F:nucleotide binding"/>
    <property type="evidence" value="ECO:0007669"/>
    <property type="project" value="UniProtKB-KW"/>
</dbReference>
<keyword evidence="1" id="KW-0547">Nucleotide-binding</keyword>
<dbReference type="PANTHER" id="PTHR43603">
    <property type="entry name" value="COBW DOMAIN-CONTAINING PROTEIN DDB_G0274527"/>
    <property type="match status" value="1"/>
</dbReference>
<gene>
    <name evidence="4" type="ORF">SNEC2469_LOCUS15687</name>
</gene>
<keyword evidence="2" id="KW-0143">Chaperone</keyword>
<reference evidence="4" key="1">
    <citation type="submission" date="2021-02" db="EMBL/GenBank/DDBJ databases">
        <authorList>
            <person name="Dougan E. K."/>
            <person name="Rhodes N."/>
            <person name="Thang M."/>
            <person name="Chan C."/>
        </authorList>
    </citation>
    <scope>NUCLEOTIDE SEQUENCE</scope>
</reference>
<proteinExistence type="predicted"/>
<accession>A0A812TZ97</accession>
<dbReference type="AlphaFoldDB" id="A0A812TZ97"/>
<dbReference type="SUPFAM" id="SSF90002">
    <property type="entry name" value="Hypothetical protein YjiA, C-terminal domain"/>
    <property type="match status" value="1"/>
</dbReference>
<sequence length="182" mass="20808">MNQTAEIVRSSWGKIDLTRVLNTRKFDFGELQKMPGWIQELRGNHVPETEEYNISSLVFRSLKPFHPHRLDKVLREGFDDLLRSKGLLWVAGSNAAMVWAQAGGAVDLQSGNWLHGNVDPSEWPAHLEQYKANRYGDKRVELVFIAQNLNKADLTKRLEDALVTEEEYQLGEEGWAQFIGES</sequence>
<organism evidence="4 5">
    <name type="scientific">Symbiodinium necroappetens</name>
    <dbReference type="NCBI Taxonomy" id="1628268"/>
    <lineage>
        <taxon>Eukaryota</taxon>
        <taxon>Sar</taxon>
        <taxon>Alveolata</taxon>
        <taxon>Dinophyceae</taxon>
        <taxon>Suessiales</taxon>
        <taxon>Symbiodiniaceae</taxon>
        <taxon>Symbiodinium</taxon>
    </lineage>
</organism>
<evidence type="ECO:0000259" key="3">
    <source>
        <dbReference type="SMART" id="SM00833"/>
    </source>
</evidence>
<dbReference type="InterPro" id="IPR036627">
    <property type="entry name" value="CobW-likC_sf"/>
</dbReference>
<dbReference type="PANTHER" id="PTHR43603:SF1">
    <property type="entry name" value="ZINC-REGULATED GTPASE METALLOPROTEIN ACTIVATOR 1"/>
    <property type="match status" value="1"/>
</dbReference>
<evidence type="ECO:0000256" key="2">
    <source>
        <dbReference type="ARBA" id="ARBA00023186"/>
    </source>
</evidence>
<evidence type="ECO:0000313" key="4">
    <source>
        <dbReference type="EMBL" id="CAE7544965.1"/>
    </source>
</evidence>
<name>A0A812TZ97_9DINO</name>
<feature type="domain" description="CobW C-terminal" evidence="3">
    <location>
        <begin position="54"/>
        <end position="162"/>
    </location>
</feature>